<evidence type="ECO:0000313" key="2">
    <source>
        <dbReference type="EMBL" id="QZD94601.1"/>
    </source>
</evidence>
<feature type="chain" id="PRO_5046917306" description="Peptidase inhibitor I78 family protein" evidence="1">
    <location>
        <begin position="23"/>
        <end position="101"/>
    </location>
</feature>
<evidence type="ECO:0000256" key="1">
    <source>
        <dbReference type="SAM" id="SignalP"/>
    </source>
</evidence>
<protein>
    <recommendedName>
        <fullName evidence="4">Peptidase inhibitor I78 family protein</fullName>
    </recommendedName>
</protein>
<gene>
    <name evidence="2" type="ORF">K3136_10930</name>
</gene>
<dbReference type="InterPro" id="IPR021719">
    <property type="entry name" value="Prot_inh_I78"/>
</dbReference>
<keyword evidence="1" id="KW-0732">Signal</keyword>
<keyword evidence="3" id="KW-1185">Reference proteome</keyword>
<dbReference type="Gene3D" id="3.30.10.10">
    <property type="entry name" value="Trypsin Inhibitor V, subunit A"/>
    <property type="match status" value="1"/>
</dbReference>
<name>A0ABX9A012_9SPHN</name>
<dbReference type="PROSITE" id="PS51257">
    <property type="entry name" value="PROKAR_LIPOPROTEIN"/>
    <property type="match status" value="1"/>
</dbReference>
<dbReference type="Pfam" id="PF11720">
    <property type="entry name" value="Inhibitor_I78"/>
    <property type="match status" value="1"/>
</dbReference>
<evidence type="ECO:0000313" key="3">
    <source>
        <dbReference type="Proteomes" id="UP000824321"/>
    </source>
</evidence>
<reference evidence="2 3" key="1">
    <citation type="submission" date="2021-08" db="EMBL/GenBank/DDBJ databases">
        <title>Comparative Genomics Analysis of the Genus Qipengyuania Reveals Extensive Genetic Diversity and Metabolic Versatility, Including the Description of Fifteen Novel Species.</title>
        <authorList>
            <person name="Liu Y."/>
        </authorList>
    </citation>
    <scope>NUCLEOTIDE SEQUENCE [LARGE SCALE GENOMIC DNA]</scope>
    <source>
        <strain evidence="2 3">1NDH1</strain>
    </source>
</reference>
<sequence>MRWSIALLAVALVACTPSPVLPTGGVDASDLDGDGACQAAPAQTLLHQAASDELAEAILKASGARTLRWGGPDTVFTMDYREDRVNVIYDADGTITRITCG</sequence>
<accession>A0ABX9A012</accession>
<feature type="signal peptide" evidence="1">
    <location>
        <begin position="1"/>
        <end position="22"/>
    </location>
</feature>
<proteinExistence type="predicted"/>
<evidence type="ECO:0008006" key="4">
    <source>
        <dbReference type="Google" id="ProtNLM"/>
    </source>
</evidence>
<organism evidence="2 3">
    <name type="scientific">Qipengyuania gelatinilytica</name>
    <dbReference type="NCBI Taxonomy" id="2867231"/>
    <lineage>
        <taxon>Bacteria</taxon>
        <taxon>Pseudomonadati</taxon>
        <taxon>Pseudomonadota</taxon>
        <taxon>Alphaproteobacteria</taxon>
        <taxon>Sphingomonadales</taxon>
        <taxon>Erythrobacteraceae</taxon>
        <taxon>Qipengyuania</taxon>
    </lineage>
</organism>
<dbReference type="EMBL" id="CP081294">
    <property type="protein sequence ID" value="QZD94601.1"/>
    <property type="molecule type" value="Genomic_DNA"/>
</dbReference>
<dbReference type="Proteomes" id="UP000824321">
    <property type="component" value="Chromosome"/>
</dbReference>